<comment type="caution">
    <text evidence="2">The sequence shown here is derived from an EMBL/GenBank/DDBJ whole genome shotgun (WGS) entry which is preliminary data.</text>
</comment>
<keyword evidence="3" id="KW-1185">Reference proteome</keyword>
<gene>
    <name evidence="2" type="ORF">T4D_16872</name>
</gene>
<protein>
    <submittedName>
        <fullName evidence="2">Uncharacterized protein</fullName>
    </submittedName>
</protein>
<accession>A0A0V1FEP8</accession>
<evidence type="ECO:0000256" key="1">
    <source>
        <dbReference type="SAM" id="MobiDB-lite"/>
    </source>
</evidence>
<feature type="compositionally biased region" description="Polar residues" evidence="1">
    <location>
        <begin position="13"/>
        <end position="23"/>
    </location>
</feature>
<dbReference type="EMBL" id="JYDT01000112">
    <property type="protein sequence ID" value="KRY84539.1"/>
    <property type="molecule type" value="Genomic_DNA"/>
</dbReference>
<dbReference type="AlphaFoldDB" id="A0A0V1FEP8"/>
<proteinExistence type="predicted"/>
<organism evidence="2 3">
    <name type="scientific">Trichinella pseudospiralis</name>
    <name type="common">Parasitic roundworm</name>
    <dbReference type="NCBI Taxonomy" id="6337"/>
    <lineage>
        <taxon>Eukaryota</taxon>
        <taxon>Metazoa</taxon>
        <taxon>Ecdysozoa</taxon>
        <taxon>Nematoda</taxon>
        <taxon>Enoplea</taxon>
        <taxon>Dorylaimia</taxon>
        <taxon>Trichinellida</taxon>
        <taxon>Trichinellidae</taxon>
        <taxon>Trichinella</taxon>
    </lineage>
</organism>
<name>A0A0V1FEP8_TRIPS</name>
<reference evidence="2 3" key="1">
    <citation type="submission" date="2015-01" db="EMBL/GenBank/DDBJ databases">
        <title>Evolution of Trichinella species and genotypes.</title>
        <authorList>
            <person name="Korhonen P.K."/>
            <person name="Edoardo P."/>
            <person name="Giuseppe L.R."/>
            <person name="Gasser R.B."/>
        </authorList>
    </citation>
    <scope>NUCLEOTIDE SEQUENCE [LARGE SCALE GENOMIC DNA]</scope>
    <source>
        <strain evidence="2">ISS470</strain>
    </source>
</reference>
<evidence type="ECO:0000313" key="3">
    <source>
        <dbReference type="Proteomes" id="UP000054995"/>
    </source>
</evidence>
<feature type="region of interest" description="Disordered" evidence="1">
    <location>
        <begin position="1"/>
        <end position="36"/>
    </location>
</feature>
<evidence type="ECO:0000313" key="2">
    <source>
        <dbReference type="EMBL" id="KRY84539.1"/>
    </source>
</evidence>
<sequence>MNTKKSVVKPMDNIQNSILGQDSRTSDPRACQTAQTDQDDIRRQILRKICDKYSNLQQRNIC</sequence>
<dbReference type="Proteomes" id="UP000054995">
    <property type="component" value="Unassembled WGS sequence"/>
</dbReference>